<dbReference type="EMBL" id="ML977316">
    <property type="protein sequence ID" value="KAF2119140.1"/>
    <property type="molecule type" value="Genomic_DNA"/>
</dbReference>
<dbReference type="PANTHER" id="PTHR37049">
    <property type="entry name" value="PEPTIDASE S41 FAMILY PROTEIN"/>
    <property type="match status" value="1"/>
</dbReference>
<evidence type="ECO:0000259" key="2">
    <source>
        <dbReference type="Pfam" id="PF03572"/>
    </source>
</evidence>
<reference evidence="4" key="1">
    <citation type="journal article" date="2020" name="Stud. Mycol.">
        <title>101 Dothideomycetes genomes: a test case for predicting lifestyles and emergence of pathogens.</title>
        <authorList>
            <person name="Haridas S."/>
            <person name="Albert R."/>
            <person name="Binder M."/>
            <person name="Bloem J."/>
            <person name="Labutti K."/>
            <person name="Salamov A."/>
            <person name="Andreopoulos B."/>
            <person name="Baker S."/>
            <person name="Barry K."/>
            <person name="Bills G."/>
            <person name="Bluhm B."/>
            <person name="Cannon C."/>
            <person name="Castanera R."/>
            <person name="Culley D."/>
            <person name="Daum C."/>
            <person name="Ezra D."/>
            <person name="Gonzalez J."/>
            <person name="Henrissat B."/>
            <person name="Kuo A."/>
            <person name="Liang C."/>
            <person name="Lipzen A."/>
            <person name="Lutzoni F."/>
            <person name="Magnuson J."/>
            <person name="Mondo S."/>
            <person name="Nolan M."/>
            <person name="Ohm R."/>
            <person name="Pangilinan J."/>
            <person name="Park H.-J."/>
            <person name="Ramirez L."/>
            <person name="Alfaro M."/>
            <person name="Sun H."/>
            <person name="Tritt A."/>
            <person name="Yoshinaga Y."/>
            <person name="Zwiers L.-H."/>
            <person name="Turgeon B."/>
            <person name="Goodwin S."/>
            <person name="Spatafora J."/>
            <person name="Crous P."/>
            <person name="Grigoriev I."/>
        </authorList>
    </citation>
    <scope>NUCLEOTIDE SEQUENCE</scope>
    <source>
        <strain evidence="4">CBS 627.86</strain>
    </source>
</reference>
<feature type="compositionally biased region" description="Basic and acidic residues" evidence="1">
    <location>
        <begin position="674"/>
        <end position="684"/>
    </location>
</feature>
<dbReference type="Pfam" id="PF23658">
    <property type="entry name" value="PDZ_CPAF_rel"/>
    <property type="match status" value="1"/>
</dbReference>
<dbReference type="Proteomes" id="UP000799770">
    <property type="component" value="Unassembled WGS sequence"/>
</dbReference>
<evidence type="ECO:0000256" key="1">
    <source>
        <dbReference type="SAM" id="MobiDB-lite"/>
    </source>
</evidence>
<dbReference type="InterPro" id="IPR029045">
    <property type="entry name" value="ClpP/crotonase-like_dom_sf"/>
</dbReference>
<dbReference type="InterPro" id="IPR005151">
    <property type="entry name" value="Tail-specific_protease"/>
</dbReference>
<evidence type="ECO:0000313" key="5">
    <source>
        <dbReference type="Proteomes" id="UP000799770"/>
    </source>
</evidence>
<keyword evidence="5" id="KW-1185">Reference proteome</keyword>
<proteinExistence type="predicted"/>
<dbReference type="SUPFAM" id="SSF52096">
    <property type="entry name" value="ClpP/crotonase"/>
    <property type="match status" value="1"/>
</dbReference>
<dbReference type="Gene3D" id="3.90.226.10">
    <property type="entry name" value="2-enoyl-CoA Hydratase, Chain A, domain 1"/>
    <property type="match status" value="1"/>
</dbReference>
<dbReference type="AlphaFoldDB" id="A0A6A5ZHV1"/>
<accession>A0A6A5ZHV1</accession>
<dbReference type="GO" id="GO:0006508">
    <property type="term" value="P:proteolysis"/>
    <property type="evidence" value="ECO:0007669"/>
    <property type="project" value="InterPro"/>
</dbReference>
<evidence type="ECO:0000259" key="3">
    <source>
        <dbReference type="Pfam" id="PF23658"/>
    </source>
</evidence>
<dbReference type="InterPro" id="IPR052766">
    <property type="entry name" value="S41A_metabolite_peptidase"/>
</dbReference>
<dbReference type="Pfam" id="PF03572">
    <property type="entry name" value="Peptidase_S41"/>
    <property type="match status" value="1"/>
</dbReference>
<organism evidence="4 5">
    <name type="scientific">Lophiotrema nucula</name>
    <dbReference type="NCBI Taxonomy" id="690887"/>
    <lineage>
        <taxon>Eukaryota</taxon>
        <taxon>Fungi</taxon>
        <taxon>Dikarya</taxon>
        <taxon>Ascomycota</taxon>
        <taxon>Pezizomycotina</taxon>
        <taxon>Dothideomycetes</taxon>
        <taxon>Pleosporomycetidae</taxon>
        <taxon>Pleosporales</taxon>
        <taxon>Lophiotremataceae</taxon>
        <taxon>Lophiotrema</taxon>
    </lineage>
</organism>
<evidence type="ECO:0000313" key="4">
    <source>
        <dbReference type="EMBL" id="KAF2119140.1"/>
    </source>
</evidence>
<feature type="region of interest" description="Disordered" evidence="1">
    <location>
        <begin position="674"/>
        <end position="700"/>
    </location>
</feature>
<dbReference type="PANTHER" id="PTHR37049:SF4">
    <property type="entry name" value="RHODANESE DOMAIN-CONTAINING PROTEIN"/>
    <property type="match status" value="1"/>
</dbReference>
<gene>
    <name evidence="4" type="ORF">BDV96DRAFT_487670</name>
</gene>
<dbReference type="InterPro" id="IPR056186">
    <property type="entry name" value="PDZ_CPAF-rel"/>
</dbReference>
<dbReference type="GO" id="GO:0008236">
    <property type="term" value="F:serine-type peptidase activity"/>
    <property type="evidence" value="ECO:0007669"/>
    <property type="project" value="InterPro"/>
</dbReference>
<sequence length="723" mass="80419">MSADYVSLYPQATQALVPAQVAQDCLKSVPIDKEEDLALISELTNYLSWQSNIAYLMDPPEGYNEERIDIVDEILKVKDGLENDKYDNEYDVQYDLAMAFTGAYDFHLVWAADILHNVFRFRRGNIGRGLLDEFALVSVSSDGKALPKLYNYYDIMVAQDEGWTASPVTEINDKPAEDYIQEWSKTFPYHEDHARYNRLFPNQASTSMGQPLNQFGRSLFADGNYTTVKHENGTINKYINNAIVPLDTFDDITDGSDFFVKFCNQIPNTNTKRSIEGGPEGKAKFKRSTPVKRQSAAPTATGYPPAETLHSEAVIGGYYLKDKGYDDVAVLSVPSFQPEAGAEEFQDLTGAFLKMAVDSGKKRLVIDLRTNGGGRVYLGYDLFKQLFPSEDPFGATQFRANEAFDITGRYMTDYFAQYTYEEAVKDFQQNQGDATIGLNWNSIFNYKLPLTVDNKNFTSWEDYFGPNKRHNDNFTTPARYDLNNFFSDDLNMDITGYRTRANKLNKNQPFDSDKIVLLQDGACGSTCAVFSEFMKTQGGVQQVVVGGKPETGPMQGVSGSKGAQVYTFTQVQQEAATAYINLPDQQEALNETDLGALVFANRPLYRSAYQESGMTSSVVNLRDNIRKGDDTVTPLEFVYEAADCRLFYTTDMVRDVEAVWKKTVDARWGDAEKTCVDGSTKDKSSLSGGAPTDGGKKKSAAVKIGGGTMVAGAATVVAMIMML</sequence>
<dbReference type="OrthoDB" id="27214at2759"/>
<protein>
    <submittedName>
        <fullName evidence="4">Uncharacterized protein</fullName>
    </submittedName>
</protein>
<feature type="domain" description="Tail specific protease" evidence="2">
    <location>
        <begin position="327"/>
        <end position="551"/>
    </location>
</feature>
<name>A0A6A5ZHV1_9PLEO</name>
<feature type="domain" description="CPAF-like PDZ" evidence="3">
    <location>
        <begin position="133"/>
        <end position="246"/>
    </location>
</feature>